<gene>
    <name evidence="2" type="ORF">SAMN02745121_01148</name>
</gene>
<proteinExistence type="predicted"/>
<evidence type="ECO:0000313" key="3">
    <source>
        <dbReference type="Proteomes" id="UP000199400"/>
    </source>
</evidence>
<dbReference type="AlphaFoldDB" id="A0A1I1UCZ3"/>
<protein>
    <submittedName>
        <fullName evidence="2">Uncharacterized protein</fullName>
    </submittedName>
</protein>
<organism evidence="2 3">
    <name type="scientific">Nannocystis exedens</name>
    <dbReference type="NCBI Taxonomy" id="54"/>
    <lineage>
        <taxon>Bacteria</taxon>
        <taxon>Pseudomonadati</taxon>
        <taxon>Myxococcota</taxon>
        <taxon>Polyangia</taxon>
        <taxon>Nannocystales</taxon>
        <taxon>Nannocystaceae</taxon>
        <taxon>Nannocystis</taxon>
    </lineage>
</organism>
<feature type="region of interest" description="Disordered" evidence="1">
    <location>
        <begin position="32"/>
        <end position="58"/>
    </location>
</feature>
<accession>A0A1I1UCZ3</accession>
<dbReference type="EMBL" id="FOMX01000003">
    <property type="protein sequence ID" value="SFD68554.1"/>
    <property type="molecule type" value="Genomic_DNA"/>
</dbReference>
<evidence type="ECO:0000313" key="2">
    <source>
        <dbReference type="EMBL" id="SFD68554.1"/>
    </source>
</evidence>
<evidence type="ECO:0000256" key="1">
    <source>
        <dbReference type="SAM" id="MobiDB-lite"/>
    </source>
</evidence>
<reference evidence="3" key="1">
    <citation type="submission" date="2016-10" db="EMBL/GenBank/DDBJ databases">
        <authorList>
            <person name="Varghese N."/>
            <person name="Submissions S."/>
        </authorList>
    </citation>
    <scope>NUCLEOTIDE SEQUENCE [LARGE SCALE GENOMIC DNA]</scope>
    <source>
        <strain evidence="3">ATCC 25963</strain>
    </source>
</reference>
<dbReference type="Proteomes" id="UP000199400">
    <property type="component" value="Unassembled WGS sequence"/>
</dbReference>
<sequence length="66" mass="6938">MRRGGMLSNANAAINGSYRPARRCTPRATIDAASAGRSTNDECVDMRSADPPPNAVATDRALAFVT</sequence>
<name>A0A1I1UCZ3_9BACT</name>
<keyword evidence="3" id="KW-1185">Reference proteome</keyword>